<dbReference type="EMBL" id="JANCPR020000046">
    <property type="protein sequence ID" value="MDJ1136809.1"/>
    <property type="molecule type" value="Genomic_DNA"/>
</dbReference>
<dbReference type="RefSeq" id="WP_274043404.1">
    <property type="nucleotide sequence ID" value="NZ_JANCPR020000046.1"/>
</dbReference>
<sequence>MVDRNITARRIHFTRKNGTFASFDGAQFDVEKFLSRALVGRLAMNGPVVRPFWFVWEEEAFWMITGSWSILDERLLADPSIELVIDTCDLETGETLQVIGHGRGHVVDFDVERGRRILTKYAGSDEDYWDARFQLRPDPSIYGTRMAKLVPDDIWTVDLSFVPAPDARRLATGAADNGTQQ</sequence>
<proteinExistence type="predicted"/>
<comment type="caution">
    <text evidence="1">The sequence shown here is derived from an EMBL/GenBank/DDBJ whole genome shotgun (WGS) entry which is preliminary data.</text>
</comment>
<evidence type="ECO:0000313" key="1">
    <source>
        <dbReference type="EMBL" id="MDJ1136809.1"/>
    </source>
</evidence>
<keyword evidence="2" id="KW-1185">Reference proteome</keyword>
<dbReference type="InterPro" id="IPR012349">
    <property type="entry name" value="Split_barrel_FMN-bd"/>
</dbReference>
<dbReference type="Gene3D" id="2.30.110.10">
    <property type="entry name" value="Electron Transport, Fmn-binding Protein, Chain A"/>
    <property type="match status" value="1"/>
</dbReference>
<dbReference type="Proteomes" id="UP001214441">
    <property type="component" value="Unassembled WGS sequence"/>
</dbReference>
<reference evidence="1 2" key="1">
    <citation type="submission" date="2023-05" db="EMBL/GenBank/DDBJ databases">
        <title>Streptantibioticus silvisoli sp. nov., acidotolerant actinomycetes 1 from pine litter.</title>
        <authorList>
            <person name="Swiecimska M."/>
            <person name="Golinska P."/>
            <person name="Sangal V."/>
            <person name="Wachnowicz B."/>
            <person name="Goodfellow M."/>
        </authorList>
    </citation>
    <scope>NUCLEOTIDE SEQUENCE [LARGE SCALE GENOMIC DNA]</scope>
    <source>
        <strain evidence="1 2">DSM 42109</strain>
    </source>
</reference>
<protein>
    <submittedName>
        <fullName evidence="1">Pyridoxamine 5'-phosphate oxidase family protein</fullName>
    </submittedName>
</protein>
<name>A0ABT7A716_9ACTN</name>
<organism evidence="1 2">
    <name type="scientific">Streptomyces iconiensis</name>
    <dbReference type="NCBI Taxonomy" id="1384038"/>
    <lineage>
        <taxon>Bacteria</taxon>
        <taxon>Bacillati</taxon>
        <taxon>Actinomycetota</taxon>
        <taxon>Actinomycetes</taxon>
        <taxon>Kitasatosporales</taxon>
        <taxon>Streptomycetaceae</taxon>
        <taxon>Streptomyces</taxon>
    </lineage>
</organism>
<gene>
    <name evidence="1" type="ORF">NMN56_033640</name>
</gene>
<dbReference type="SUPFAM" id="SSF50475">
    <property type="entry name" value="FMN-binding split barrel"/>
    <property type="match status" value="1"/>
</dbReference>
<evidence type="ECO:0000313" key="2">
    <source>
        <dbReference type="Proteomes" id="UP001214441"/>
    </source>
</evidence>
<accession>A0ABT7A716</accession>